<evidence type="ECO:0000256" key="5">
    <source>
        <dbReference type="ARBA" id="ARBA00022989"/>
    </source>
</evidence>
<proteinExistence type="predicted"/>
<sequence length="405" mass="44435">MDTSSVGDSGHKKLFEGKEIESQLDEVFTSLDTDEDGHPERTGNVWTASCHVITAVIGSGVLSLAWSMAQLGWIAGPPVLLGFSVVTYYTSVLLADCYRAPDPVTGRRNYTYMDAVRAILAIMSLSYSFIGLGLGIGMATEKGHSHGTLEGVGIGGILTSRTNAWNAFQALGNIAFAYSFSMILIEIQDTVKSPPAENKTMRKASTIGVSVTTLFYMSVGCAGYAAFGKNAPGNLLTGFGFYNPFWLVDIANICIVIHLVGAYQVFCQPLYAFVEEWSSNTWIKSCFIQNEYRLNIPGIGQLKLNLFRLVWRTCFVVFTTVVSMILPFFNAIMGVLGALAFFPLTVYFPIQMHIAQKNINQWTPKWSVLQLLCIICFVITMAALVGSIAGVVDILQHYTPFKTNY</sequence>
<evidence type="ECO:0000256" key="3">
    <source>
        <dbReference type="ARBA" id="ARBA00022692"/>
    </source>
</evidence>
<dbReference type="OMA" id="KIWWLST"/>
<protein>
    <recommendedName>
        <fullName evidence="8">Amino acid transporter transmembrane domain-containing protein</fullName>
    </recommendedName>
</protein>
<dbReference type="InterPro" id="IPR013057">
    <property type="entry name" value="AA_transpt_TM"/>
</dbReference>
<keyword evidence="6 7" id="KW-0472">Membrane</keyword>
<dbReference type="GO" id="GO:0016020">
    <property type="term" value="C:membrane"/>
    <property type="evidence" value="ECO:0007669"/>
    <property type="project" value="UniProtKB-SubCell"/>
</dbReference>
<name>A0AA38FUW5_TAXCH</name>
<keyword evidence="2" id="KW-0813">Transport</keyword>
<feature type="domain" description="Amino acid transporter transmembrane" evidence="8">
    <location>
        <begin position="119"/>
        <end position="391"/>
    </location>
</feature>
<evidence type="ECO:0000256" key="6">
    <source>
        <dbReference type="ARBA" id="ARBA00023136"/>
    </source>
</evidence>
<keyword evidence="10" id="KW-1185">Reference proteome</keyword>
<dbReference type="PANTHER" id="PTHR48017">
    <property type="entry name" value="OS05G0424000 PROTEIN-RELATED"/>
    <property type="match status" value="1"/>
</dbReference>
<keyword evidence="4" id="KW-0029">Amino-acid transport</keyword>
<evidence type="ECO:0000259" key="8">
    <source>
        <dbReference type="Pfam" id="PF01490"/>
    </source>
</evidence>
<dbReference type="GO" id="GO:0006865">
    <property type="term" value="P:amino acid transport"/>
    <property type="evidence" value="ECO:0007669"/>
    <property type="project" value="UniProtKB-KW"/>
</dbReference>
<evidence type="ECO:0000256" key="2">
    <source>
        <dbReference type="ARBA" id="ARBA00022448"/>
    </source>
</evidence>
<feature type="transmembrane region" description="Helical" evidence="7">
    <location>
        <begin position="309"/>
        <end position="326"/>
    </location>
</feature>
<feature type="transmembrane region" description="Helical" evidence="7">
    <location>
        <begin position="116"/>
        <end position="139"/>
    </location>
</feature>
<feature type="transmembrane region" description="Helical" evidence="7">
    <location>
        <begin position="332"/>
        <end position="350"/>
    </location>
</feature>
<keyword evidence="5 7" id="KW-1133">Transmembrane helix</keyword>
<feature type="transmembrane region" description="Helical" evidence="7">
    <location>
        <begin position="206"/>
        <end position="225"/>
    </location>
</feature>
<feature type="transmembrane region" description="Helical" evidence="7">
    <location>
        <begin position="72"/>
        <end position="95"/>
    </location>
</feature>
<dbReference type="Proteomes" id="UP000824469">
    <property type="component" value="Unassembled WGS sequence"/>
</dbReference>
<evidence type="ECO:0000313" key="9">
    <source>
        <dbReference type="EMBL" id="KAH9310839.1"/>
    </source>
</evidence>
<evidence type="ECO:0000256" key="4">
    <source>
        <dbReference type="ARBA" id="ARBA00022970"/>
    </source>
</evidence>
<feature type="transmembrane region" description="Helical" evidence="7">
    <location>
        <begin position="371"/>
        <end position="395"/>
    </location>
</feature>
<evidence type="ECO:0000256" key="7">
    <source>
        <dbReference type="SAM" id="Phobius"/>
    </source>
</evidence>
<comment type="caution">
    <text evidence="9">The sequence shown here is derived from an EMBL/GenBank/DDBJ whole genome shotgun (WGS) entry which is preliminary data.</text>
</comment>
<feature type="transmembrane region" description="Helical" evidence="7">
    <location>
        <begin position="167"/>
        <end position="185"/>
    </location>
</feature>
<dbReference type="Pfam" id="PF01490">
    <property type="entry name" value="Aa_trans"/>
    <property type="match status" value="1"/>
</dbReference>
<organism evidence="9 10">
    <name type="scientific">Taxus chinensis</name>
    <name type="common">Chinese yew</name>
    <name type="synonym">Taxus wallichiana var. chinensis</name>
    <dbReference type="NCBI Taxonomy" id="29808"/>
    <lineage>
        <taxon>Eukaryota</taxon>
        <taxon>Viridiplantae</taxon>
        <taxon>Streptophyta</taxon>
        <taxon>Embryophyta</taxon>
        <taxon>Tracheophyta</taxon>
        <taxon>Spermatophyta</taxon>
        <taxon>Pinopsida</taxon>
        <taxon>Pinidae</taxon>
        <taxon>Conifers II</taxon>
        <taxon>Cupressales</taxon>
        <taxon>Taxaceae</taxon>
        <taxon>Taxus</taxon>
    </lineage>
</organism>
<evidence type="ECO:0000313" key="10">
    <source>
        <dbReference type="Proteomes" id="UP000824469"/>
    </source>
</evidence>
<feature type="transmembrane region" description="Helical" evidence="7">
    <location>
        <begin position="245"/>
        <end position="266"/>
    </location>
</feature>
<comment type="subcellular location">
    <subcellularLocation>
        <location evidence="1">Membrane</location>
    </subcellularLocation>
</comment>
<keyword evidence="3 7" id="KW-0812">Transmembrane</keyword>
<dbReference type="AlphaFoldDB" id="A0AA38FUW5"/>
<dbReference type="EMBL" id="JAHRHJ020000006">
    <property type="protein sequence ID" value="KAH9310839.1"/>
    <property type="molecule type" value="Genomic_DNA"/>
</dbReference>
<evidence type="ECO:0000256" key="1">
    <source>
        <dbReference type="ARBA" id="ARBA00004370"/>
    </source>
</evidence>
<reference evidence="9 10" key="1">
    <citation type="journal article" date="2021" name="Nat. Plants">
        <title>The Taxus genome provides insights into paclitaxel biosynthesis.</title>
        <authorList>
            <person name="Xiong X."/>
            <person name="Gou J."/>
            <person name="Liao Q."/>
            <person name="Li Y."/>
            <person name="Zhou Q."/>
            <person name="Bi G."/>
            <person name="Li C."/>
            <person name="Du R."/>
            <person name="Wang X."/>
            <person name="Sun T."/>
            <person name="Guo L."/>
            <person name="Liang H."/>
            <person name="Lu P."/>
            <person name="Wu Y."/>
            <person name="Zhang Z."/>
            <person name="Ro D.K."/>
            <person name="Shang Y."/>
            <person name="Huang S."/>
            <person name="Yan J."/>
        </authorList>
    </citation>
    <scope>NUCLEOTIDE SEQUENCE [LARGE SCALE GENOMIC DNA]</scope>
    <source>
        <strain evidence="9">Ta-2019</strain>
    </source>
</reference>
<accession>A0AA38FUW5</accession>
<gene>
    <name evidence="9" type="ORF">KI387_025874</name>
</gene>